<feature type="domain" description="SCP2" evidence="1">
    <location>
        <begin position="18"/>
        <end position="95"/>
    </location>
</feature>
<dbReference type="PANTHER" id="PTHR10094">
    <property type="entry name" value="STEROL CARRIER PROTEIN 2 SCP-2 FAMILY PROTEIN"/>
    <property type="match status" value="1"/>
</dbReference>
<dbReference type="AlphaFoldDB" id="A0A1H6ZY79"/>
<dbReference type="GO" id="GO:0005829">
    <property type="term" value="C:cytosol"/>
    <property type="evidence" value="ECO:0007669"/>
    <property type="project" value="TreeGrafter"/>
</dbReference>
<gene>
    <name evidence="2" type="ORF">SAMN05444007_105194</name>
</gene>
<sequence length="96" mass="9973">MSDILEKAAAELNDKVSASDFDSTAKFAITDHGSIILDSDGARVGDEDTDVTLSADAETFEQILNGEMNPTSAFMSGKLSVDGDMGVAMKLAAVLA</sequence>
<evidence type="ECO:0000313" key="2">
    <source>
        <dbReference type="EMBL" id="SEJ54550.1"/>
    </source>
</evidence>
<dbReference type="Proteomes" id="UP000199379">
    <property type="component" value="Unassembled WGS sequence"/>
</dbReference>
<name>A0A1H6ZY79_9RHOB</name>
<evidence type="ECO:0000259" key="1">
    <source>
        <dbReference type="Pfam" id="PF02036"/>
    </source>
</evidence>
<dbReference type="Gene3D" id="3.30.1050.10">
    <property type="entry name" value="SCP2 sterol-binding domain"/>
    <property type="match status" value="1"/>
</dbReference>
<accession>A0A1H6ZY79</accession>
<keyword evidence="3" id="KW-1185">Reference proteome</keyword>
<dbReference type="SUPFAM" id="SSF55718">
    <property type="entry name" value="SCP-like"/>
    <property type="match status" value="1"/>
</dbReference>
<proteinExistence type="predicted"/>
<dbReference type="OrthoDB" id="9809312at2"/>
<dbReference type="RefSeq" id="WP_092366100.1">
    <property type="nucleotide sequence ID" value="NZ_BMGV01000005.1"/>
</dbReference>
<dbReference type="Pfam" id="PF02036">
    <property type="entry name" value="SCP2"/>
    <property type="match status" value="1"/>
</dbReference>
<dbReference type="InterPro" id="IPR003033">
    <property type="entry name" value="SCP2_sterol-bd_dom"/>
</dbReference>
<reference evidence="2 3" key="1">
    <citation type="submission" date="2016-10" db="EMBL/GenBank/DDBJ databases">
        <authorList>
            <person name="de Groot N.N."/>
        </authorList>
    </citation>
    <scope>NUCLEOTIDE SEQUENCE [LARGE SCALE GENOMIC DNA]</scope>
    <source>
        <strain evidence="2 3">DSM 29340</strain>
    </source>
</reference>
<organism evidence="2 3">
    <name type="scientific">Cribrihabitans marinus</name>
    <dbReference type="NCBI Taxonomy" id="1227549"/>
    <lineage>
        <taxon>Bacteria</taxon>
        <taxon>Pseudomonadati</taxon>
        <taxon>Pseudomonadota</taxon>
        <taxon>Alphaproteobacteria</taxon>
        <taxon>Rhodobacterales</taxon>
        <taxon>Paracoccaceae</taxon>
        <taxon>Cribrihabitans</taxon>
    </lineage>
</organism>
<dbReference type="STRING" id="1227549.SAMN05444007_105194"/>
<dbReference type="PANTHER" id="PTHR10094:SF25">
    <property type="entry name" value="SCP2 STEROL-BINDING DOMAIN-CONTAINING PROTEIN 1"/>
    <property type="match status" value="1"/>
</dbReference>
<dbReference type="EMBL" id="FNYD01000005">
    <property type="protein sequence ID" value="SEJ54550.1"/>
    <property type="molecule type" value="Genomic_DNA"/>
</dbReference>
<dbReference type="InterPro" id="IPR036527">
    <property type="entry name" value="SCP2_sterol-bd_dom_sf"/>
</dbReference>
<evidence type="ECO:0000313" key="3">
    <source>
        <dbReference type="Proteomes" id="UP000199379"/>
    </source>
</evidence>
<protein>
    <submittedName>
        <fullName evidence="2">SCP-2 sterol transfer family protein</fullName>
    </submittedName>
</protein>